<dbReference type="Proteomes" id="UP000807115">
    <property type="component" value="Chromosome 6"/>
</dbReference>
<evidence type="ECO:0000313" key="1">
    <source>
        <dbReference type="EMBL" id="KAG0526330.1"/>
    </source>
</evidence>
<reference evidence="1" key="2">
    <citation type="submission" date="2020-10" db="EMBL/GenBank/DDBJ databases">
        <authorList>
            <person name="Cooper E.A."/>
            <person name="Brenton Z.W."/>
            <person name="Flinn B.S."/>
            <person name="Jenkins J."/>
            <person name="Shu S."/>
            <person name="Flowers D."/>
            <person name="Luo F."/>
            <person name="Wang Y."/>
            <person name="Xia P."/>
            <person name="Barry K."/>
            <person name="Daum C."/>
            <person name="Lipzen A."/>
            <person name="Yoshinaga Y."/>
            <person name="Schmutz J."/>
            <person name="Saski C."/>
            <person name="Vermerris W."/>
            <person name="Kresovich S."/>
        </authorList>
    </citation>
    <scope>NUCLEOTIDE SEQUENCE</scope>
</reference>
<gene>
    <name evidence="1" type="ORF">BDA96_06G136700</name>
</gene>
<accession>A0A921UD01</accession>
<comment type="caution">
    <text evidence="1">The sequence shown here is derived from an EMBL/GenBank/DDBJ whole genome shotgun (WGS) entry which is preliminary data.</text>
</comment>
<reference evidence="1" key="1">
    <citation type="journal article" date="2019" name="BMC Genomics">
        <title>A new reference genome for Sorghum bicolor reveals high levels of sequence similarity between sweet and grain genotypes: implications for the genetics of sugar metabolism.</title>
        <authorList>
            <person name="Cooper E.A."/>
            <person name="Brenton Z.W."/>
            <person name="Flinn B.S."/>
            <person name="Jenkins J."/>
            <person name="Shu S."/>
            <person name="Flowers D."/>
            <person name="Luo F."/>
            <person name="Wang Y."/>
            <person name="Xia P."/>
            <person name="Barry K."/>
            <person name="Daum C."/>
            <person name="Lipzen A."/>
            <person name="Yoshinaga Y."/>
            <person name="Schmutz J."/>
            <person name="Saski C."/>
            <person name="Vermerris W."/>
            <person name="Kresovich S."/>
        </authorList>
    </citation>
    <scope>NUCLEOTIDE SEQUENCE</scope>
</reference>
<organism evidence="1 2">
    <name type="scientific">Sorghum bicolor</name>
    <name type="common">Sorghum</name>
    <name type="synonym">Sorghum vulgare</name>
    <dbReference type="NCBI Taxonomy" id="4558"/>
    <lineage>
        <taxon>Eukaryota</taxon>
        <taxon>Viridiplantae</taxon>
        <taxon>Streptophyta</taxon>
        <taxon>Embryophyta</taxon>
        <taxon>Tracheophyta</taxon>
        <taxon>Spermatophyta</taxon>
        <taxon>Magnoliopsida</taxon>
        <taxon>Liliopsida</taxon>
        <taxon>Poales</taxon>
        <taxon>Poaceae</taxon>
        <taxon>PACMAD clade</taxon>
        <taxon>Panicoideae</taxon>
        <taxon>Andropogonodae</taxon>
        <taxon>Andropogoneae</taxon>
        <taxon>Sorghinae</taxon>
        <taxon>Sorghum</taxon>
    </lineage>
</organism>
<feature type="non-terminal residue" evidence="1">
    <location>
        <position position="1"/>
    </location>
</feature>
<name>A0A921UD01_SORBI</name>
<sequence length="68" mass="8539">KLNKKLSNWPISWVYQLKYFEYQLQIFVIVRGFSSVYLKEETHEDKRKLLRICFVQVRYMTYYSFIFI</sequence>
<protein>
    <submittedName>
        <fullName evidence="1">Uncharacterized protein</fullName>
    </submittedName>
</protein>
<proteinExistence type="predicted"/>
<evidence type="ECO:0000313" key="2">
    <source>
        <dbReference type="Proteomes" id="UP000807115"/>
    </source>
</evidence>
<dbReference type="AlphaFoldDB" id="A0A921UD01"/>
<dbReference type="EMBL" id="CM027685">
    <property type="protein sequence ID" value="KAG0526330.1"/>
    <property type="molecule type" value="Genomic_DNA"/>
</dbReference>